<evidence type="ECO:0000256" key="3">
    <source>
        <dbReference type="ARBA" id="ARBA00023163"/>
    </source>
</evidence>
<dbReference type="SUPFAM" id="SSF46689">
    <property type="entry name" value="Homeodomain-like"/>
    <property type="match status" value="1"/>
</dbReference>
<dbReference type="InterPro" id="IPR009057">
    <property type="entry name" value="Homeodomain-like_sf"/>
</dbReference>
<reference evidence="5" key="1">
    <citation type="submission" date="2021-07" db="EMBL/GenBank/DDBJ databases">
        <authorList>
            <person name="Fernandez M."/>
            <person name="Pereira P."/>
            <person name="Torres Tejerizo G.A."/>
            <person name="Gonzalez P."/>
            <person name="Agostini E."/>
        </authorList>
    </citation>
    <scope>NUCLEOTIDE SEQUENCE</scope>
    <source>
        <strain evidence="5">SFC 500-1A</strain>
    </source>
</reference>
<gene>
    <name evidence="5" type="ORF">KW868_01965</name>
</gene>
<dbReference type="Gene3D" id="1.10.357.10">
    <property type="entry name" value="Tetracycline Repressor, domain 2"/>
    <property type="match status" value="1"/>
</dbReference>
<dbReference type="EMBL" id="JAHWXT010000001">
    <property type="protein sequence ID" value="MCF0263243.1"/>
    <property type="molecule type" value="Genomic_DNA"/>
</dbReference>
<dbReference type="PANTHER" id="PTHR47506:SF7">
    <property type="entry name" value="TRANSCRIPTIONAL REGULATORY PROTEIN"/>
    <property type="match status" value="1"/>
</dbReference>
<keyword evidence="2 4" id="KW-0238">DNA-binding</keyword>
<dbReference type="InterPro" id="IPR054156">
    <property type="entry name" value="YxaF_TetR_C"/>
</dbReference>
<evidence type="ECO:0000313" key="5">
    <source>
        <dbReference type="EMBL" id="MCF0263243.1"/>
    </source>
</evidence>
<comment type="caution">
    <text evidence="5">The sequence shown here is derived from an EMBL/GenBank/DDBJ whole genome shotgun (WGS) entry which is preliminary data.</text>
</comment>
<sequence length="186" mass="21519">MRPQKLRPEHMLNTCALQFKAHGYAGTSMEMLAKACGLSKASFYYYYPNKQALLMQILAHTHLYLNQSLFKLEDFAVVDANQQFQIIHDKAVHFFSYEIKGCLVGILSLEASHISLEVLEKIREIFQDWQNALYQLFQQKMDQADAQILAKISVADYEGAILMYRLNNDLFYLNQVKARISQQLSL</sequence>
<dbReference type="GO" id="GO:0003677">
    <property type="term" value="F:DNA binding"/>
    <property type="evidence" value="ECO:0007669"/>
    <property type="project" value="UniProtKB-UniRule"/>
</dbReference>
<dbReference type="PRINTS" id="PR00455">
    <property type="entry name" value="HTHTETR"/>
</dbReference>
<dbReference type="Proteomes" id="UP000887320">
    <property type="component" value="Unassembled WGS sequence"/>
</dbReference>
<keyword evidence="1" id="KW-0805">Transcription regulation</keyword>
<dbReference type="Pfam" id="PF21993">
    <property type="entry name" value="TetR_C_13_2"/>
    <property type="match status" value="1"/>
</dbReference>
<dbReference type="InterPro" id="IPR036271">
    <property type="entry name" value="Tet_transcr_reg_TetR-rel_C_sf"/>
</dbReference>
<accession>A0A6A1RMW0</accession>
<evidence type="ECO:0000256" key="2">
    <source>
        <dbReference type="ARBA" id="ARBA00023125"/>
    </source>
</evidence>
<dbReference type="RefSeq" id="WP_004722653.1">
    <property type="nucleotide sequence ID" value="NZ_BBRY01000001.1"/>
</dbReference>
<dbReference type="PROSITE" id="PS50977">
    <property type="entry name" value="HTH_TETR_2"/>
    <property type="match status" value="1"/>
</dbReference>
<protein>
    <submittedName>
        <fullName evidence="5">TetR/AcrR family transcriptional regulator</fullName>
    </submittedName>
</protein>
<dbReference type="SUPFAM" id="SSF48498">
    <property type="entry name" value="Tetracyclin repressor-like, C-terminal domain"/>
    <property type="match status" value="1"/>
</dbReference>
<dbReference type="InterPro" id="IPR001647">
    <property type="entry name" value="HTH_TetR"/>
</dbReference>
<evidence type="ECO:0000256" key="4">
    <source>
        <dbReference type="PROSITE-ProRule" id="PRU00335"/>
    </source>
</evidence>
<evidence type="ECO:0000256" key="1">
    <source>
        <dbReference type="ARBA" id="ARBA00023015"/>
    </source>
</evidence>
<keyword evidence="3" id="KW-0804">Transcription</keyword>
<evidence type="ECO:0000313" key="6">
    <source>
        <dbReference type="Proteomes" id="UP000887320"/>
    </source>
</evidence>
<dbReference type="PANTHER" id="PTHR47506">
    <property type="entry name" value="TRANSCRIPTIONAL REGULATORY PROTEIN"/>
    <property type="match status" value="1"/>
</dbReference>
<proteinExistence type="predicted"/>
<name>A0A6A1RMW0_ACIGI</name>
<feature type="DNA-binding region" description="H-T-H motif" evidence="4">
    <location>
        <begin position="28"/>
        <end position="47"/>
    </location>
</feature>
<dbReference type="Pfam" id="PF00440">
    <property type="entry name" value="TetR_N"/>
    <property type="match status" value="1"/>
</dbReference>
<organism evidence="5 6">
    <name type="scientific">Acinetobacter guillouiae</name>
    <name type="common">Acinetobacter genomosp. 11</name>
    <dbReference type="NCBI Taxonomy" id="106649"/>
    <lineage>
        <taxon>Bacteria</taxon>
        <taxon>Pseudomonadati</taxon>
        <taxon>Pseudomonadota</taxon>
        <taxon>Gammaproteobacteria</taxon>
        <taxon>Moraxellales</taxon>
        <taxon>Moraxellaceae</taxon>
        <taxon>Acinetobacter</taxon>
    </lineage>
</organism>
<dbReference type="AlphaFoldDB" id="A0A6A1RMW0"/>